<comment type="catalytic activity">
    <reaction evidence="9">
        <text>N-terminal L-methionyl-L-alanyl-[protein] + acetyl-CoA = N-terminal N(alpha)-acetyl-L-methionyl-L-alanyl-[protein] + CoA + H(+)</text>
        <dbReference type="Rhea" id="RHEA:50564"/>
        <dbReference type="Rhea" id="RHEA-COMP:12726"/>
        <dbReference type="Rhea" id="RHEA-COMP:12727"/>
        <dbReference type="ChEBI" id="CHEBI:15378"/>
        <dbReference type="ChEBI" id="CHEBI:57287"/>
        <dbReference type="ChEBI" id="CHEBI:57288"/>
        <dbReference type="ChEBI" id="CHEBI:133398"/>
        <dbReference type="ChEBI" id="CHEBI:133399"/>
        <dbReference type="EC" id="2.3.1.258"/>
    </reaction>
</comment>
<dbReference type="STRING" id="6280.A0A0N4T405"/>
<dbReference type="PANTHER" id="PTHR42919:SF8">
    <property type="entry name" value="N-ALPHA-ACETYLTRANSFERASE 50"/>
    <property type="match status" value="1"/>
</dbReference>
<dbReference type="PROSITE" id="PS51186">
    <property type="entry name" value="GNAT"/>
    <property type="match status" value="1"/>
</dbReference>
<comment type="catalytic activity">
    <reaction evidence="4">
        <text>N-terminal L-methionyl-L-seryl-[protein] + acetyl-CoA = N-terminal N(alpha)-acetyl-L-methionyl-L-seryl-[protein] + CoA + H(+)</text>
        <dbReference type="Rhea" id="RHEA:50568"/>
        <dbReference type="Rhea" id="RHEA-COMP:12728"/>
        <dbReference type="Rhea" id="RHEA-COMP:12729"/>
        <dbReference type="ChEBI" id="CHEBI:15378"/>
        <dbReference type="ChEBI" id="CHEBI:57287"/>
        <dbReference type="ChEBI" id="CHEBI:57288"/>
        <dbReference type="ChEBI" id="CHEBI:133400"/>
        <dbReference type="ChEBI" id="CHEBI:133401"/>
        <dbReference type="EC" id="2.3.1.258"/>
    </reaction>
</comment>
<evidence type="ECO:0000256" key="5">
    <source>
        <dbReference type="ARBA" id="ARBA00048335"/>
    </source>
</evidence>
<dbReference type="Pfam" id="PF13420">
    <property type="entry name" value="Acetyltransf_4"/>
    <property type="match status" value="1"/>
</dbReference>
<dbReference type="Proteomes" id="UP000278627">
    <property type="component" value="Unassembled WGS sequence"/>
</dbReference>
<evidence type="ECO:0000256" key="4">
    <source>
        <dbReference type="ARBA" id="ARBA00048251"/>
    </source>
</evidence>
<evidence type="ECO:0000259" key="12">
    <source>
        <dbReference type="PROSITE" id="PS51186"/>
    </source>
</evidence>
<dbReference type="PANTHER" id="PTHR42919">
    <property type="entry name" value="N-ALPHA-ACETYLTRANSFERASE"/>
    <property type="match status" value="1"/>
</dbReference>
<comment type="catalytic activity">
    <reaction evidence="7">
        <text>N-terminal L-methionyl-L-lysyl-[protein] + acetyl-CoA = N-terminal N(alpha)-acetyl-L-methionyl-L-lysyl-[protein] + CoA + H(+)</text>
        <dbReference type="Rhea" id="RHEA:50580"/>
        <dbReference type="Rhea" id="RHEA-COMP:12734"/>
        <dbReference type="Rhea" id="RHEA-COMP:12735"/>
        <dbReference type="ChEBI" id="CHEBI:15378"/>
        <dbReference type="ChEBI" id="CHEBI:57287"/>
        <dbReference type="ChEBI" id="CHEBI:57288"/>
        <dbReference type="ChEBI" id="CHEBI:133406"/>
        <dbReference type="ChEBI" id="CHEBI:133407"/>
        <dbReference type="EC" id="2.3.1.258"/>
    </reaction>
</comment>
<evidence type="ECO:0000256" key="6">
    <source>
        <dbReference type="ARBA" id="ARBA00048490"/>
    </source>
</evidence>
<evidence type="ECO:0000256" key="8">
    <source>
        <dbReference type="ARBA" id="ARBA00048799"/>
    </source>
</evidence>
<dbReference type="Gene3D" id="3.40.630.30">
    <property type="match status" value="1"/>
</dbReference>
<evidence type="ECO:0000313" key="15">
    <source>
        <dbReference type="WBParaSite" id="BPAG_0000293501-mRNA-1"/>
    </source>
</evidence>
<dbReference type="AlphaFoldDB" id="A0A0N4T405"/>
<evidence type="ECO:0000256" key="11">
    <source>
        <dbReference type="ARBA" id="ARBA00049454"/>
    </source>
</evidence>
<evidence type="ECO:0000313" key="13">
    <source>
        <dbReference type="EMBL" id="VDN84091.1"/>
    </source>
</evidence>
<dbReference type="EC" id="2.3.1.258" evidence="3"/>
<dbReference type="EMBL" id="UZAD01000585">
    <property type="protein sequence ID" value="VDN84091.1"/>
    <property type="molecule type" value="Genomic_DNA"/>
</dbReference>
<comment type="catalytic activity">
    <reaction evidence="6">
        <text>N-terminal L-methionyl-L-phenylalanyl-[protein] + acetyl-CoA = N-terminal N(alpha)-acetyl-L-methionyl-L-phenylalanyl-[protein] + CoA + H(+)</text>
        <dbReference type="Rhea" id="RHEA:50528"/>
        <dbReference type="Rhea" id="RHEA-COMP:12715"/>
        <dbReference type="Rhea" id="RHEA-COMP:12716"/>
        <dbReference type="ChEBI" id="CHEBI:15378"/>
        <dbReference type="ChEBI" id="CHEBI:57287"/>
        <dbReference type="ChEBI" id="CHEBI:57288"/>
        <dbReference type="ChEBI" id="CHEBI:133382"/>
        <dbReference type="ChEBI" id="CHEBI:133383"/>
        <dbReference type="EC" id="2.3.1.258"/>
    </reaction>
</comment>
<dbReference type="GO" id="GO:0120518">
    <property type="term" value="F:protein N-terminal-methionine acetyltransferase activity"/>
    <property type="evidence" value="ECO:0007669"/>
    <property type="project" value="UniProtKB-EC"/>
</dbReference>
<keyword evidence="14" id="KW-1185">Reference proteome</keyword>
<keyword evidence="1" id="KW-0808">Transferase</keyword>
<accession>A0A0N4T405</accession>
<reference evidence="15" key="1">
    <citation type="submission" date="2017-02" db="UniProtKB">
        <authorList>
            <consortium name="WormBaseParasite"/>
        </authorList>
    </citation>
    <scope>IDENTIFICATION</scope>
</reference>
<dbReference type="SUPFAM" id="SSF55729">
    <property type="entry name" value="Acyl-CoA N-acyltransferases (Nat)"/>
    <property type="match status" value="1"/>
</dbReference>
<evidence type="ECO:0000256" key="2">
    <source>
        <dbReference type="ARBA" id="ARBA00023315"/>
    </source>
</evidence>
<evidence type="ECO:0000313" key="14">
    <source>
        <dbReference type="Proteomes" id="UP000278627"/>
    </source>
</evidence>
<dbReference type="WBParaSite" id="BPAG_0000293501-mRNA-1">
    <property type="protein sequence ID" value="BPAG_0000293501-mRNA-1"/>
    <property type="gene ID" value="BPAG_0000293501"/>
</dbReference>
<evidence type="ECO:0000256" key="1">
    <source>
        <dbReference type="ARBA" id="ARBA00022679"/>
    </source>
</evidence>
<dbReference type="InterPro" id="IPR016181">
    <property type="entry name" value="Acyl_CoA_acyltransferase"/>
</dbReference>
<evidence type="ECO:0000256" key="9">
    <source>
        <dbReference type="ARBA" id="ARBA00049002"/>
    </source>
</evidence>
<feature type="domain" description="N-acetyltransferase" evidence="12">
    <location>
        <begin position="1"/>
        <end position="65"/>
    </location>
</feature>
<dbReference type="GO" id="GO:0007064">
    <property type="term" value="P:mitotic sister chromatid cohesion"/>
    <property type="evidence" value="ECO:0007669"/>
    <property type="project" value="TreeGrafter"/>
</dbReference>
<evidence type="ECO:0000256" key="10">
    <source>
        <dbReference type="ARBA" id="ARBA00049103"/>
    </source>
</evidence>
<sequence length="73" mass="8708">MLIDCLFTLCDRDPTIENIYLHVQINNESALDFYKRFGFEIVGVAEKYYKRIEPDSAYVLVKKIHRELRENLP</sequence>
<comment type="catalytic activity">
    <reaction evidence="10">
        <text>N-terminal L-methionyl-L-leucyl-[protein] + acetyl-CoA = N-terminal N(alpha)-acetyl-L-methionyl-L-leucyl-[protein] + CoA + H(+)</text>
        <dbReference type="Rhea" id="RHEA:50520"/>
        <dbReference type="Rhea" id="RHEA-COMP:12711"/>
        <dbReference type="Rhea" id="RHEA-COMP:12712"/>
        <dbReference type="ChEBI" id="CHEBI:15378"/>
        <dbReference type="ChEBI" id="CHEBI:57287"/>
        <dbReference type="ChEBI" id="CHEBI:57288"/>
        <dbReference type="ChEBI" id="CHEBI:133377"/>
        <dbReference type="ChEBI" id="CHEBI:133378"/>
        <dbReference type="EC" id="2.3.1.258"/>
    </reaction>
</comment>
<dbReference type="InterPro" id="IPR000182">
    <property type="entry name" value="GNAT_dom"/>
</dbReference>
<organism evidence="15">
    <name type="scientific">Brugia pahangi</name>
    <name type="common">Filarial nematode worm</name>
    <dbReference type="NCBI Taxonomy" id="6280"/>
    <lineage>
        <taxon>Eukaryota</taxon>
        <taxon>Metazoa</taxon>
        <taxon>Ecdysozoa</taxon>
        <taxon>Nematoda</taxon>
        <taxon>Chromadorea</taxon>
        <taxon>Rhabditida</taxon>
        <taxon>Spirurina</taxon>
        <taxon>Spiruromorpha</taxon>
        <taxon>Filarioidea</taxon>
        <taxon>Onchocercidae</taxon>
        <taxon>Brugia</taxon>
    </lineage>
</organism>
<reference evidence="13 14" key="2">
    <citation type="submission" date="2018-11" db="EMBL/GenBank/DDBJ databases">
        <authorList>
            <consortium name="Pathogen Informatics"/>
        </authorList>
    </citation>
    <scope>NUCLEOTIDE SEQUENCE [LARGE SCALE GENOMIC DNA]</scope>
</reference>
<dbReference type="InterPro" id="IPR051556">
    <property type="entry name" value="N-term/lysine_N-AcTrnsfr"/>
</dbReference>
<comment type="catalytic activity">
    <reaction evidence="8">
        <text>N-terminal L-methionyl-L-valyl-[protein] + acetyl-CoA = N-terminal N(alpha)-acetyl-L-methionyl-L-valyl-[protein] + CoA + H(+)</text>
        <dbReference type="Rhea" id="RHEA:50572"/>
        <dbReference type="Rhea" id="RHEA-COMP:12730"/>
        <dbReference type="Rhea" id="RHEA-COMP:12731"/>
        <dbReference type="ChEBI" id="CHEBI:15378"/>
        <dbReference type="ChEBI" id="CHEBI:57287"/>
        <dbReference type="ChEBI" id="CHEBI:57288"/>
        <dbReference type="ChEBI" id="CHEBI:133402"/>
        <dbReference type="ChEBI" id="CHEBI:133403"/>
        <dbReference type="EC" id="2.3.1.258"/>
    </reaction>
</comment>
<keyword evidence="2" id="KW-0012">Acyltransferase</keyword>
<proteinExistence type="predicted"/>
<protein>
    <recommendedName>
        <fullName evidence="3">N-terminal methionine N(alpha)-acetyltransferase NatE</fullName>
        <ecNumber evidence="3">2.3.1.258</ecNumber>
    </recommendedName>
</protein>
<dbReference type="GO" id="GO:0031415">
    <property type="term" value="C:NatA complex"/>
    <property type="evidence" value="ECO:0007669"/>
    <property type="project" value="TreeGrafter"/>
</dbReference>
<evidence type="ECO:0000256" key="7">
    <source>
        <dbReference type="ARBA" id="ARBA00048618"/>
    </source>
</evidence>
<gene>
    <name evidence="13" type="ORF">BPAG_LOCUS2905</name>
</gene>
<comment type="catalytic activity">
    <reaction evidence="11">
        <text>N-terminal L-methionyl-L-threonyl-[protein] + acetyl-CoA = N-terminal N(alpha)-acetyl-L-methionyl-L-threonyl-[protein] + CoA + H(+)</text>
        <dbReference type="Rhea" id="RHEA:50576"/>
        <dbReference type="Rhea" id="RHEA-COMP:12732"/>
        <dbReference type="Rhea" id="RHEA-COMP:12733"/>
        <dbReference type="ChEBI" id="CHEBI:15378"/>
        <dbReference type="ChEBI" id="CHEBI:57287"/>
        <dbReference type="ChEBI" id="CHEBI:57288"/>
        <dbReference type="ChEBI" id="CHEBI:133404"/>
        <dbReference type="ChEBI" id="CHEBI:133405"/>
        <dbReference type="EC" id="2.3.1.258"/>
    </reaction>
</comment>
<name>A0A0N4T405_BRUPA</name>
<evidence type="ECO:0000256" key="3">
    <source>
        <dbReference type="ARBA" id="ARBA00039121"/>
    </source>
</evidence>
<comment type="catalytic activity">
    <reaction evidence="5">
        <text>N-terminal L-methionyl-L-tyrosyl-[protein] + acetyl-CoA = N-terminal N(alpha)-acetyl-L-methionyl-L-tyrosyl-[protein] + CoA + H(+)</text>
        <dbReference type="Rhea" id="RHEA:50532"/>
        <dbReference type="Rhea" id="RHEA-COMP:12717"/>
        <dbReference type="Rhea" id="RHEA-COMP:12718"/>
        <dbReference type="ChEBI" id="CHEBI:15378"/>
        <dbReference type="ChEBI" id="CHEBI:57287"/>
        <dbReference type="ChEBI" id="CHEBI:57288"/>
        <dbReference type="ChEBI" id="CHEBI:133384"/>
        <dbReference type="ChEBI" id="CHEBI:133385"/>
        <dbReference type="EC" id="2.3.1.258"/>
    </reaction>
</comment>